<dbReference type="Gene3D" id="3.40.50.300">
    <property type="entry name" value="P-loop containing nucleotide triphosphate hydrolases"/>
    <property type="match status" value="1"/>
</dbReference>
<dbReference type="Gene3D" id="1.20.1560.10">
    <property type="entry name" value="ABC transporter type 1, transmembrane domain"/>
    <property type="match status" value="1"/>
</dbReference>
<dbReference type="PROSITE" id="PS50929">
    <property type="entry name" value="ABC_TM1F"/>
    <property type="match status" value="1"/>
</dbReference>
<dbReference type="SUPFAM" id="SSF90123">
    <property type="entry name" value="ABC transporter transmembrane region"/>
    <property type="match status" value="1"/>
</dbReference>
<dbReference type="GO" id="GO:0015421">
    <property type="term" value="F:ABC-type oligopeptide transporter activity"/>
    <property type="evidence" value="ECO:0007669"/>
    <property type="project" value="TreeGrafter"/>
</dbReference>
<dbReference type="PROSITE" id="PS00211">
    <property type="entry name" value="ABC_TRANSPORTER_1"/>
    <property type="match status" value="1"/>
</dbReference>
<evidence type="ECO:0000256" key="3">
    <source>
        <dbReference type="ARBA" id="ARBA00022741"/>
    </source>
</evidence>
<feature type="domain" description="ABC transmembrane type-1" evidence="9">
    <location>
        <begin position="22"/>
        <end position="344"/>
    </location>
</feature>
<evidence type="ECO:0000259" key="9">
    <source>
        <dbReference type="PROSITE" id="PS50929"/>
    </source>
</evidence>
<dbReference type="InterPro" id="IPR003593">
    <property type="entry name" value="AAA+_ATPase"/>
</dbReference>
<comment type="subcellular location">
    <subcellularLocation>
        <location evidence="1">Cell membrane</location>
        <topology evidence="1">Multi-pass membrane protein</topology>
    </subcellularLocation>
</comment>
<dbReference type="CDD" id="cd03251">
    <property type="entry name" value="ABCC_MsbA"/>
    <property type="match status" value="1"/>
</dbReference>
<organism evidence="10 11">
    <name type="scientific">Sediminitomix flava</name>
    <dbReference type="NCBI Taxonomy" id="379075"/>
    <lineage>
        <taxon>Bacteria</taxon>
        <taxon>Pseudomonadati</taxon>
        <taxon>Bacteroidota</taxon>
        <taxon>Cytophagia</taxon>
        <taxon>Cytophagales</taxon>
        <taxon>Flammeovirgaceae</taxon>
        <taxon>Sediminitomix</taxon>
    </lineage>
</organism>
<feature type="transmembrane region" description="Helical" evidence="7">
    <location>
        <begin position="21"/>
        <end position="43"/>
    </location>
</feature>
<sequence>MKTFKRLLQFAQPIGGFLTPYILLSILGSIFSVANFAMIMPVLDTIFNSLGDSAKPEKLMVLGDFEWYDLTNWKAYGYQFLNQMIAEGGDDAKMKVLYYVCGTTVIFSLLSNLLRYATARLREWMRARTVARIRSSIFDKVVLMDNAFFSSARKGDLMSRATNDVQAVEGAIMHGITTFFKEPIQLIIFFYALFNISTDLTLFAFILIPVSGGAISFIAKKLKRHSKKTQEMAANLLSILDEMIGGMRVVKAFNSESYMKEKYEVENKRYVRSFQKEASRRELASPYSEVMGGVFISILIIKGGSLVLTDASLTGSEFIAYISLFTQVLNPAKAIAGAIGNIQRGLAAGDRILEMLDVEIEIKDKENAKTLEVFDDKVSLENVSFAYEDKKVLKNINLDIPKGKTVALVGPSGGGKSTLSDLIPRFYDPTEGKITIDGEDVKDFTLHSLREKMGIVTQESILFNDTIFNNIAFGTSNASREEVIEAAKIANAHDFIMAMEDGYDTNIGDRGMKLSGGQRQRLSIARAIFKKPQILILDEATSALDTESEKLVQKALEYLMQNCTSLVIAHRLSTIQHADEIVVIKDGEIVEKGTHDHLLLQKGVYHKLQSMQKM</sequence>
<dbReference type="SUPFAM" id="SSF52540">
    <property type="entry name" value="P-loop containing nucleoside triphosphate hydrolases"/>
    <property type="match status" value="1"/>
</dbReference>
<keyword evidence="5 7" id="KW-1133">Transmembrane helix</keyword>
<evidence type="ECO:0000256" key="5">
    <source>
        <dbReference type="ARBA" id="ARBA00022989"/>
    </source>
</evidence>
<dbReference type="InterPro" id="IPR017871">
    <property type="entry name" value="ABC_transporter-like_CS"/>
</dbReference>
<dbReference type="SMART" id="SM00382">
    <property type="entry name" value="AAA"/>
    <property type="match status" value="1"/>
</dbReference>
<reference evidence="10 11" key="1">
    <citation type="submission" date="2018-03" db="EMBL/GenBank/DDBJ databases">
        <title>Genomic Encyclopedia of Archaeal and Bacterial Type Strains, Phase II (KMG-II): from individual species to whole genera.</title>
        <authorList>
            <person name="Goeker M."/>
        </authorList>
    </citation>
    <scope>NUCLEOTIDE SEQUENCE [LARGE SCALE GENOMIC DNA]</scope>
    <source>
        <strain evidence="10 11">DSM 28229</strain>
    </source>
</reference>
<dbReference type="InterPro" id="IPR027417">
    <property type="entry name" value="P-loop_NTPase"/>
</dbReference>
<evidence type="ECO:0000259" key="8">
    <source>
        <dbReference type="PROSITE" id="PS50893"/>
    </source>
</evidence>
<evidence type="ECO:0000256" key="4">
    <source>
        <dbReference type="ARBA" id="ARBA00022840"/>
    </source>
</evidence>
<proteinExistence type="predicted"/>
<dbReference type="Proteomes" id="UP000245535">
    <property type="component" value="Unassembled WGS sequence"/>
</dbReference>
<keyword evidence="4 10" id="KW-0067">ATP-binding</keyword>
<gene>
    <name evidence="10" type="ORF">BC781_101704</name>
</gene>
<comment type="caution">
    <text evidence="10">The sequence shown here is derived from an EMBL/GenBank/DDBJ whole genome shotgun (WGS) entry which is preliminary data.</text>
</comment>
<evidence type="ECO:0000313" key="10">
    <source>
        <dbReference type="EMBL" id="PWJ44354.1"/>
    </source>
</evidence>
<evidence type="ECO:0000256" key="7">
    <source>
        <dbReference type="SAM" id="Phobius"/>
    </source>
</evidence>
<dbReference type="Pfam" id="PF00664">
    <property type="entry name" value="ABC_membrane"/>
    <property type="match status" value="1"/>
</dbReference>
<dbReference type="InterPro" id="IPR039421">
    <property type="entry name" value="Type_1_exporter"/>
</dbReference>
<evidence type="ECO:0000256" key="1">
    <source>
        <dbReference type="ARBA" id="ARBA00004651"/>
    </source>
</evidence>
<dbReference type="InterPro" id="IPR003439">
    <property type="entry name" value="ABC_transporter-like_ATP-bd"/>
</dbReference>
<dbReference type="EMBL" id="QGDO01000001">
    <property type="protein sequence ID" value="PWJ44354.1"/>
    <property type="molecule type" value="Genomic_DNA"/>
</dbReference>
<dbReference type="OrthoDB" id="1522160at2"/>
<dbReference type="InterPro" id="IPR036640">
    <property type="entry name" value="ABC1_TM_sf"/>
</dbReference>
<dbReference type="PROSITE" id="PS50893">
    <property type="entry name" value="ABC_TRANSPORTER_2"/>
    <property type="match status" value="1"/>
</dbReference>
<dbReference type="GO" id="GO:0016887">
    <property type="term" value="F:ATP hydrolysis activity"/>
    <property type="evidence" value="ECO:0007669"/>
    <property type="project" value="InterPro"/>
</dbReference>
<keyword evidence="3" id="KW-0547">Nucleotide-binding</keyword>
<dbReference type="GO" id="GO:0005886">
    <property type="term" value="C:plasma membrane"/>
    <property type="evidence" value="ECO:0007669"/>
    <property type="project" value="UniProtKB-SubCell"/>
</dbReference>
<dbReference type="RefSeq" id="WP_109615852.1">
    <property type="nucleotide sequence ID" value="NZ_QGDO01000001.1"/>
</dbReference>
<evidence type="ECO:0000256" key="2">
    <source>
        <dbReference type="ARBA" id="ARBA00022692"/>
    </source>
</evidence>
<dbReference type="PANTHER" id="PTHR43394">
    <property type="entry name" value="ATP-DEPENDENT PERMEASE MDL1, MITOCHONDRIAL"/>
    <property type="match status" value="1"/>
</dbReference>
<protein>
    <submittedName>
        <fullName evidence="10">ATP-binding cassette, subfamily B, MsbA</fullName>
    </submittedName>
</protein>
<dbReference type="CDD" id="cd18552">
    <property type="entry name" value="ABC_6TM_MsbA_like"/>
    <property type="match status" value="1"/>
</dbReference>
<dbReference type="InterPro" id="IPR011527">
    <property type="entry name" value="ABC1_TM_dom"/>
</dbReference>
<evidence type="ECO:0000256" key="6">
    <source>
        <dbReference type="ARBA" id="ARBA00023136"/>
    </source>
</evidence>
<keyword evidence="11" id="KW-1185">Reference proteome</keyword>
<dbReference type="GO" id="GO:0005524">
    <property type="term" value="F:ATP binding"/>
    <property type="evidence" value="ECO:0007669"/>
    <property type="project" value="UniProtKB-KW"/>
</dbReference>
<name>A0A315ZHZ9_SEDFL</name>
<dbReference type="Pfam" id="PF00005">
    <property type="entry name" value="ABC_tran"/>
    <property type="match status" value="1"/>
</dbReference>
<dbReference type="PANTHER" id="PTHR43394:SF1">
    <property type="entry name" value="ATP-BINDING CASSETTE SUB-FAMILY B MEMBER 10, MITOCHONDRIAL"/>
    <property type="match status" value="1"/>
</dbReference>
<keyword evidence="2 7" id="KW-0812">Transmembrane</keyword>
<feature type="transmembrane region" description="Helical" evidence="7">
    <location>
        <begin position="96"/>
        <end position="118"/>
    </location>
</feature>
<accession>A0A315ZHZ9</accession>
<dbReference type="AlphaFoldDB" id="A0A315ZHZ9"/>
<dbReference type="FunFam" id="3.40.50.300:FF:000218">
    <property type="entry name" value="Multidrug ABC transporter ATP-binding protein"/>
    <property type="match status" value="1"/>
</dbReference>
<feature type="domain" description="ABC transporter" evidence="8">
    <location>
        <begin position="378"/>
        <end position="611"/>
    </location>
</feature>
<evidence type="ECO:0000313" key="11">
    <source>
        <dbReference type="Proteomes" id="UP000245535"/>
    </source>
</evidence>
<keyword evidence="6 7" id="KW-0472">Membrane</keyword>